<proteinExistence type="predicted"/>
<feature type="non-terminal residue" evidence="2">
    <location>
        <position position="131"/>
    </location>
</feature>
<evidence type="ECO:0000313" key="3">
    <source>
        <dbReference type="Proteomes" id="UP001597083"/>
    </source>
</evidence>
<sequence>MARSSASKDAELLVLRHEVAVLRRQNPKPRLDWADRAVISALARLLPRPVRMSRLVTPETLLRWHRRLVRWRWTYPHRGGRPPVDVRVVVLIEKMARENPGWGVPADPGRVARPGDPGRGLHGAAGAEAAA</sequence>
<accession>A0ABW3CAE1</accession>
<name>A0ABW3CAE1_9ACTN</name>
<evidence type="ECO:0008006" key="4">
    <source>
        <dbReference type="Google" id="ProtNLM"/>
    </source>
</evidence>
<gene>
    <name evidence="2" type="ORF">ACFQ07_00855</name>
</gene>
<evidence type="ECO:0000256" key="1">
    <source>
        <dbReference type="SAM" id="MobiDB-lite"/>
    </source>
</evidence>
<keyword evidence="3" id="KW-1185">Reference proteome</keyword>
<evidence type="ECO:0000313" key="2">
    <source>
        <dbReference type="EMBL" id="MFD0850777.1"/>
    </source>
</evidence>
<organism evidence="2 3">
    <name type="scientific">Actinomadura adrarensis</name>
    <dbReference type="NCBI Taxonomy" id="1819600"/>
    <lineage>
        <taxon>Bacteria</taxon>
        <taxon>Bacillati</taxon>
        <taxon>Actinomycetota</taxon>
        <taxon>Actinomycetes</taxon>
        <taxon>Streptosporangiales</taxon>
        <taxon>Thermomonosporaceae</taxon>
        <taxon>Actinomadura</taxon>
    </lineage>
</organism>
<dbReference type="Proteomes" id="UP001597083">
    <property type="component" value="Unassembled WGS sequence"/>
</dbReference>
<comment type="caution">
    <text evidence="2">The sequence shown here is derived from an EMBL/GenBank/DDBJ whole genome shotgun (WGS) entry which is preliminary data.</text>
</comment>
<protein>
    <recommendedName>
        <fullName evidence="4">Integrase</fullName>
    </recommendedName>
</protein>
<feature type="region of interest" description="Disordered" evidence="1">
    <location>
        <begin position="102"/>
        <end position="131"/>
    </location>
</feature>
<dbReference type="EMBL" id="JBHTIR010000115">
    <property type="protein sequence ID" value="MFD0850777.1"/>
    <property type="molecule type" value="Genomic_DNA"/>
</dbReference>
<reference evidence="3" key="1">
    <citation type="journal article" date="2019" name="Int. J. Syst. Evol. Microbiol.">
        <title>The Global Catalogue of Microorganisms (GCM) 10K type strain sequencing project: providing services to taxonomists for standard genome sequencing and annotation.</title>
        <authorList>
            <consortium name="The Broad Institute Genomics Platform"/>
            <consortium name="The Broad Institute Genome Sequencing Center for Infectious Disease"/>
            <person name="Wu L."/>
            <person name="Ma J."/>
        </authorList>
    </citation>
    <scope>NUCLEOTIDE SEQUENCE [LARGE SCALE GENOMIC DNA]</scope>
    <source>
        <strain evidence="3">JCM 31696</strain>
    </source>
</reference>